<protein>
    <submittedName>
        <fullName evidence="1">Uncharacterized protein</fullName>
    </submittedName>
</protein>
<name>A0AA40DSP8_9PEZI</name>
<proteinExistence type="predicted"/>
<evidence type="ECO:0000313" key="2">
    <source>
        <dbReference type="Proteomes" id="UP001172159"/>
    </source>
</evidence>
<comment type="caution">
    <text evidence="1">The sequence shown here is derived from an EMBL/GenBank/DDBJ whole genome shotgun (WGS) entry which is preliminary data.</text>
</comment>
<dbReference type="AlphaFoldDB" id="A0AA40DSP8"/>
<organism evidence="1 2">
    <name type="scientific">Apiosordaria backusii</name>
    <dbReference type="NCBI Taxonomy" id="314023"/>
    <lineage>
        <taxon>Eukaryota</taxon>
        <taxon>Fungi</taxon>
        <taxon>Dikarya</taxon>
        <taxon>Ascomycota</taxon>
        <taxon>Pezizomycotina</taxon>
        <taxon>Sordariomycetes</taxon>
        <taxon>Sordariomycetidae</taxon>
        <taxon>Sordariales</taxon>
        <taxon>Lasiosphaeriaceae</taxon>
        <taxon>Apiosordaria</taxon>
    </lineage>
</organism>
<reference evidence="1" key="1">
    <citation type="submission" date="2023-06" db="EMBL/GenBank/DDBJ databases">
        <title>Genome-scale phylogeny and comparative genomics of the fungal order Sordariales.</title>
        <authorList>
            <consortium name="Lawrence Berkeley National Laboratory"/>
            <person name="Hensen N."/>
            <person name="Bonometti L."/>
            <person name="Westerberg I."/>
            <person name="Brannstrom I.O."/>
            <person name="Guillou S."/>
            <person name="Cros-Aarteil S."/>
            <person name="Calhoun S."/>
            <person name="Haridas S."/>
            <person name="Kuo A."/>
            <person name="Mondo S."/>
            <person name="Pangilinan J."/>
            <person name="Riley R."/>
            <person name="Labutti K."/>
            <person name="Andreopoulos B."/>
            <person name="Lipzen A."/>
            <person name="Chen C."/>
            <person name="Yanf M."/>
            <person name="Daum C."/>
            <person name="Ng V."/>
            <person name="Clum A."/>
            <person name="Steindorff A."/>
            <person name="Ohm R."/>
            <person name="Martin F."/>
            <person name="Silar P."/>
            <person name="Natvig D."/>
            <person name="Lalanne C."/>
            <person name="Gautier V."/>
            <person name="Ament-Velasquez S.L."/>
            <person name="Kruys A."/>
            <person name="Hutchinson M.I."/>
            <person name="Powell A.J."/>
            <person name="Barry K."/>
            <person name="Miller A.N."/>
            <person name="Grigoriev I.V."/>
            <person name="Debuchy R."/>
            <person name="Gladieux P."/>
            <person name="Thoren M.H."/>
            <person name="Johannesson H."/>
        </authorList>
    </citation>
    <scope>NUCLEOTIDE SEQUENCE</scope>
    <source>
        <strain evidence="1">CBS 540.89</strain>
    </source>
</reference>
<accession>A0AA40DSP8</accession>
<dbReference type="Proteomes" id="UP001172159">
    <property type="component" value="Unassembled WGS sequence"/>
</dbReference>
<sequence>MVRGRRIAILPSLMSKMAGVTLARCDSDHSSCGDGLTAMQPSGIITISTHKPEAAGCPKRGHRADHVTIAAFSASIVNEPLLAFLSGPEGAELSEFRAKLSIVWSPMRVRLTCSAWTIEP</sequence>
<dbReference type="EMBL" id="JAUKTV010000017">
    <property type="protein sequence ID" value="KAK0710553.1"/>
    <property type="molecule type" value="Genomic_DNA"/>
</dbReference>
<evidence type="ECO:0000313" key="1">
    <source>
        <dbReference type="EMBL" id="KAK0710553.1"/>
    </source>
</evidence>
<gene>
    <name evidence="1" type="ORF">B0T21DRAFT_78836</name>
</gene>
<keyword evidence="2" id="KW-1185">Reference proteome</keyword>